<dbReference type="Proteomes" id="UP000078397">
    <property type="component" value="Unassembled WGS sequence"/>
</dbReference>
<evidence type="ECO:0000313" key="2">
    <source>
        <dbReference type="EMBL" id="OAQ70433.1"/>
    </source>
</evidence>
<dbReference type="EMBL" id="LSBJ02000002">
    <property type="protein sequence ID" value="OAQ70433.1"/>
    <property type="molecule type" value="Genomic_DNA"/>
</dbReference>
<evidence type="ECO:0000313" key="3">
    <source>
        <dbReference type="Proteomes" id="UP000078397"/>
    </source>
</evidence>
<reference evidence="2 3" key="1">
    <citation type="journal article" date="2016" name="PLoS Pathog.">
        <title>Biosynthesis of antibiotic leucinostatins in bio-control fungus Purpureocillium lilacinum and their inhibition on phytophthora revealed by genome mining.</title>
        <authorList>
            <person name="Wang G."/>
            <person name="Liu Z."/>
            <person name="Lin R."/>
            <person name="Li E."/>
            <person name="Mao Z."/>
            <person name="Ling J."/>
            <person name="Yang Y."/>
            <person name="Yin W.B."/>
            <person name="Xie B."/>
        </authorList>
    </citation>
    <scope>NUCLEOTIDE SEQUENCE [LARGE SCALE GENOMIC DNA]</scope>
    <source>
        <strain evidence="2">170</strain>
    </source>
</reference>
<dbReference type="PANTHER" id="PTHR35605:SF1">
    <property type="entry name" value="ECP2 EFFECTOR PROTEIN DOMAIN-CONTAINING PROTEIN-RELATED"/>
    <property type="match status" value="1"/>
</dbReference>
<accession>A0A179FZF1</accession>
<sequence>MWASRVFLLLPLAAKVLASPALVPESGVPGYGVHELQWEVEVFPGQVMNFTGTVESVDRQAAALNPTYKEEYLARNPDVSAEKTLDARWIQGSWKMIYCKPGHGWEMGDRDAAKDGIKYLQGVPGEPASSPGPGMCGRVSCSYDTAIWWCNDNPRWKRLESFGRIAQGAEMILKACVMALGQHFATDNWNVIIRKDYC</sequence>
<dbReference type="KEGG" id="pchm:VFPPC_02906"/>
<dbReference type="GeneID" id="28846479"/>
<gene>
    <name evidence="2" type="ORF">VFPPC_02906</name>
</gene>
<feature type="signal peptide" evidence="1">
    <location>
        <begin position="1"/>
        <end position="18"/>
    </location>
</feature>
<keyword evidence="3" id="KW-1185">Reference proteome</keyword>
<proteinExistence type="predicted"/>
<name>A0A179FZF1_METCM</name>
<dbReference type="AlphaFoldDB" id="A0A179FZF1"/>
<organism evidence="2 3">
    <name type="scientific">Pochonia chlamydosporia 170</name>
    <dbReference type="NCBI Taxonomy" id="1380566"/>
    <lineage>
        <taxon>Eukaryota</taxon>
        <taxon>Fungi</taxon>
        <taxon>Dikarya</taxon>
        <taxon>Ascomycota</taxon>
        <taxon>Pezizomycotina</taxon>
        <taxon>Sordariomycetes</taxon>
        <taxon>Hypocreomycetidae</taxon>
        <taxon>Hypocreales</taxon>
        <taxon>Clavicipitaceae</taxon>
        <taxon>Pochonia</taxon>
    </lineage>
</organism>
<evidence type="ECO:0000256" key="1">
    <source>
        <dbReference type="SAM" id="SignalP"/>
    </source>
</evidence>
<comment type="caution">
    <text evidence="2">The sequence shown here is derived from an EMBL/GenBank/DDBJ whole genome shotgun (WGS) entry which is preliminary data.</text>
</comment>
<dbReference type="RefSeq" id="XP_018146970.1">
    <property type="nucleotide sequence ID" value="XM_018282485.1"/>
</dbReference>
<dbReference type="PANTHER" id="PTHR35605">
    <property type="entry name" value="ECP2 EFFECTOR PROTEIN DOMAIN-CONTAINING PROTEIN-RELATED"/>
    <property type="match status" value="1"/>
</dbReference>
<keyword evidence="1" id="KW-0732">Signal</keyword>
<feature type="chain" id="PRO_5008102222" evidence="1">
    <location>
        <begin position="19"/>
        <end position="198"/>
    </location>
</feature>
<dbReference type="OrthoDB" id="3552888at2759"/>
<protein>
    <submittedName>
        <fullName evidence="2">Uncharacterized protein</fullName>
    </submittedName>
</protein>